<gene>
    <name evidence="1" type="ORF">S01H4_49623</name>
</gene>
<dbReference type="AlphaFoldDB" id="X1BYV0"/>
<accession>X1BYV0</accession>
<name>X1BYV0_9ZZZZ</name>
<evidence type="ECO:0000313" key="1">
    <source>
        <dbReference type="EMBL" id="GAH00981.1"/>
    </source>
</evidence>
<dbReference type="EMBL" id="BART01028091">
    <property type="protein sequence ID" value="GAH00981.1"/>
    <property type="molecule type" value="Genomic_DNA"/>
</dbReference>
<sequence length="46" mass="5018">MHIINTGIITLGEYQNNNSGKDIIANPKPVIPFTTDAIIIITNIPK</sequence>
<comment type="caution">
    <text evidence="1">The sequence shown here is derived from an EMBL/GenBank/DDBJ whole genome shotgun (WGS) entry which is preliminary data.</text>
</comment>
<organism evidence="1">
    <name type="scientific">marine sediment metagenome</name>
    <dbReference type="NCBI Taxonomy" id="412755"/>
    <lineage>
        <taxon>unclassified sequences</taxon>
        <taxon>metagenomes</taxon>
        <taxon>ecological metagenomes</taxon>
    </lineage>
</organism>
<protein>
    <submittedName>
        <fullName evidence="1">Uncharacterized protein</fullName>
    </submittedName>
</protein>
<proteinExistence type="predicted"/>
<reference evidence="1" key="1">
    <citation type="journal article" date="2014" name="Front. Microbiol.">
        <title>High frequency of phylogenetically diverse reductive dehalogenase-homologous genes in deep subseafloor sedimentary metagenomes.</title>
        <authorList>
            <person name="Kawai M."/>
            <person name="Futagami T."/>
            <person name="Toyoda A."/>
            <person name="Takaki Y."/>
            <person name="Nishi S."/>
            <person name="Hori S."/>
            <person name="Arai W."/>
            <person name="Tsubouchi T."/>
            <person name="Morono Y."/>
            <person name="Uchiyama I."/>
            <person name="Ito T."/>
            <person name="Fujiyama A."/>
            <person name="Inagaki F."/>
            <person name="Takami H."/>
        </authorList>
    </citation>
    <scope>NUCLEOTIDE SEQUENCE</scope>
    <source>
        <strain evidence="1">Expedition CK06-06</strain>
    </source>
</reference>